<dbReference type="InterPro" id="IPR000601">
    <property type="entry name" value="PKD_dom"/>
</dbReference>
<sequence length="289" mass="31167">MAVGGNYTVSLKVFNDVQGWIASPFYDIYIDPYIPISNLKIVSPTADSQFATGAEIEVSIMMDSGSPALVYIFWDDGSATILERTIDMVNPSQIYKFNHSYASIGMKNVSVEVRNTQGTLIGVANFQTTSVEIEILDPVENNWNLTVSSGLTSGVVLVPPGNVMFELTCSSSTLPAKATATWNFGDGNQLNQVVNSTALEMTKSFQTAGSGSRNATYHVMVNVSNPISSKEVSVDIEVWEAIQNATLAIKYVATDGSLQPGYGANGYSFPLRELTSFIPSVERGESHDA</sequence>
<gene>
    <name evidence="2" type="ORF">DSTB1V02_LOCUS5499</name>
</gene>
<reference evidence="2" key="1">
    <citation type="submission" date="2020-11" db="EMBL/GenBank/DDBJ databases">
        <authorList>
            <person name="Tran Van P."/>
        </authorList>
    </citation>
    <scope>NUCLEOTIDE SEQUENCE</scope>
</reference>
<dbReference type="Proteomes" id="UP000677054">
    <property type="component" value="Unassembled WGS sequence"/>
</dbReference>
<evidence type="ECO:0000313" key="3">
    <source>
        <dbReference type="Proteomes" id="UP000677054"/>
    </source>
</evidence>
<keyword evidence="3" id="KW-1185">Reference proteome</keyword>
<proteinExistence type="predicted"/>
<dbReference type="AlphaFoldDB" id="A0A7R8XE95"/>
<accession>A0A7R8XE95</accession>
<dbReference type="EMBL" id="CAJPEV010000907">
    <property type="protein sequence ID" value="CAG0889439.1"/>
    <property type="molecule type" value="Genomic_DNA"/>
</dbReference>
<organism evidence="2">
    <name type="scientific">Darwinula stevensoni</name>
    <dbReference type="NCBI Taxonomy" id="69355"/>
    <lineage>
        <taxon>Eukaryota</taxon>
        <taxon>Metazoa</taxon>
        <taxon>Ecdysozoa</taxon>
        <taxon>Arthropoda</taxon>
        <taxon>Crustacea</taxon>
        <taxon>Oligostraca</taxon>
        <taxon>Ostracoda</taxon>
        <taxon>Podocopa</taxon>
        <taxon>Podocopida</taxon>
        <taxon>Darwinulocopina</taxon>
        <taxon>Darwinuloidea</taxon>
        <taxon>Darwinulidae</taxon>
        <taxon>Darwinula</taxon>
    </lineage>
</organism>
<protein>
    <recommendedName>
        <fullName evidence="1">PKD domain-containing protein</fullName>
    </recommendedName>
</protein>
<dbReference type="InterPro" id="IPR035986">
    <property type="entry name" value="PKD_dom_sf"/>
</dbReference>
<name>A0A7R8XE95_9CRUS</name>
<evidence type="ECO:0000313" key="2">
    <source>
        <dbReference type="EMBL" id="CAD7245629.1"/>
    </source>
</evidence>
<feature type="non-terminal residue" evidence="2">
    <location>
        <position position="1"/>
    </location>
</feature>
<dbReference type="Pfam" id="PF00801">
    <property type="entry name" value="PKD"/>
    <property type="match status" value="1"/>
</dbReference>
<dbReference type="InterPro" id="IPR013783">
    <property type="entry name" value="Ig-like_fold"/>
</dbReference>
<dbReference type="Gene3D" id="2.60.40.10">
    <property type="entry name" value="Immunoglobulins"/>
    <property type="match status" value="1"/>
</dbReference>
<dbReference type="SUPFAM" id="SSF49299">
    <property type="entry name" value="PKD domain"/>
    <property type="match status" value="2"/>
</dbReference>
<dbReference type="EMBL" id="LR900424">
    <property type="protein sequence ID" value="CAD7245629.1"/>
    <property type="molecule type" value="Genomic_DNA"/>
</dbReference>
<feature type="domain" description="PKD" evidence="1">
    <location>
        <begin position="154"/>
        <end position="238"/>
    </location>
</feature>
<evidence type="ECO:0000259" key="1">
    <source>
        <dbReference type="Pfam" id="PF00801"/>
    </source>
</evidence>